<feature type="region of interest" description="Disordered" evidence="4">
    <location>
        <begin position="403"/>
        <end position="430"/>
    </location>
</feature>
<keyword evidence="7" id="KW-1185">Reference proteome</keyword>
<dbReference type="EMBL" id="KZ679020">
    <property type="protein sequence ID" value="PSS06750.1"/>
    <property type="molecule type" value="Genomic_DNA"/>
</dbReference>
<dbReference type="GO" id="GO:0009395">
    <property type="term" value="P:phospholipid catabolic process"/>
    <property type="evidence" value="ECO:0007669"/>
    <property type="project" value="TreeGrafter"/>
</dbReference>
<organism evidence="6 7">
    <name type="scientific">Amorphotheca resinae ATCC 22711</name>
    <dbReference type="NCBI Taxonomy" id="857342"/>
    <lineage>
        <taxon>Eukaryota</taxon>
        <taxon>Fungi</taxon>
        <taxon>Dikarya</taxon>
        <taxon>Ascomycota</taxon>
        <taxon>Pezizomycotina</taxon>
        <taxon>Leotiomycetes</taxon>
        <taxon>Helotiales</taxon>
        <taxon>Amorphothecaceae</taxon>
        <taxon>Amorphotheca</taxon>
    </lineage>
</organism>
<dbReference type="OrthoDB" id="5135119at2759"/>
<feature type="compositionally biased region" description="Low complexity" evidence="4">
    <location>
        <begin position="412"/>
        <end position="430"/>
    </location>
</feature>
<feature type="chain" id="PRO_5015635280" description="acid phosphatase" evidence="5">
    <location>
        <begin position="18"/>
        <end position="459"/>
    </location>
</feature>
<evidence type="ECO:0000256" key="5">
    <source>
        <dbReference type="SAM" id="SignalP"/>
    </source>
</evidence>
<dbReference type="AlphaFoldDB" id="A0A2T3APC1"/>
<evidence type="ECO:0000256" key="2">
    <source>
        <dbReference type="ARBA" id="ARBA00012646"/>
    </source>
</evidence>
<dbReference type="PANTHER" id="PTHR31956:SF8">
    <property type="entry name" value="ACID PHOSPHATASE PHOA (AFU_ORTHOLOGUE AFUA_1G03570)"/>
    <property type="match status" value="1"/>
</dbReference>
<dbReference type="InterPro" id="IPR007312">
    <property type="entry name" value="Phosphoesterase"/>
</dbReference>
<dbReference type="InParanoid" id="A0A2T3APC1"/>
<dbReference type="GeneID" id="36571216"/>
<keyword evidence="3" id="KW-0378">Hydrolase</keyword>
<dbReference type="Gene3D" id="3.40.720.10">
    <property type="entry name" value="Alkaline Phosphatase, subunit A"/>
    <property type="match status" value="1"/>
</dbReference>
<dbReference type="PANTHER" id="PTHR31956">
    <property type="entry name" value="NON-SPECIFIC PHOSPHOLIPASE C4-RELATED"/>
    <property type="match status" value="1"/>
</dbReference>
<evidence type="ECO:0000313" key="7">
    <source>
        <dbReference type="Proteomes" id="UP000241818"/>
    </source>
</evidence>
<sequence length="459" mass="49389">MRSALALALTGANAVLAASSSYPPRPTYSTIEPSLTQVLAAQATQTTLSPVSNVKGAGFDRFVQIWLENTDYNKAAADPNFKWLATQGITLTNYFATTHPSEPNYCAVVGGDNFGMDADDFNQVPANISTVVDLLDTKGISWGEYQEHMPYAGFQGFNFSNQETYANDYVRKHNPLILYESVTSNATRLSLIKNFTSFESDLQAQTLPQWMFITPNMTNDGHDSTITVAASWSRSFLEPLLNNSYFMNNTLIMITFDETETYTTQNKVFTLLLGGAIPTSLHGTTDNTFYNHFSAISSVSVNWGLPSLGRWDCNANVFETVANATKYDNSIVDTTNLFFNSSYPGPLSDALYLPVWPAPDTEAKCASGQGVLESIVNTWGKSSGSDNYTNVYPYNEAAGNNVGGSASLETPTATSTGSQTGTATSSATGKATSSKSAAGIQMPNAGIIAVISSLLALML</sequence>
<dbReference type="InterPro" id="IPR017850">
    <property type="entry name" value="Alkaline_phosphatase_core_sf"/>
</dbReference>
<proteinExistence type="predicted"/>
<evidence type="ECO:0000256" key="3">
    <source>
        <dbReference type="ARBA" id="ARBA00022801"/>
    </source>
</evidence>
<gene>
    <name evidence="6" type="ORF">M430DRAFT_148638</name>
</gene>
<dbReference type="STRING" id="857342.A0A2T3APC1"/>
<keyword evidence="5" id="KW-0732">Signal</keyword>
<comment type="catalytic activity">
    <reaction evidence="1">
        <text>a phosphate monoester + H2O = an alcohol + phosphate</text>
        <dbReference type="Rhea" id="RHEA:15017"/>
        <dbReference type="ChEBI" id="CHEBI:15377"/>
        <dbReference type="ChEBI" id="CHEBI:30879"/>
        <dbReference type="ChEBI" id="CHEBI:43474"/>
        <dbReference type="ChEBI" id="CHEBI:67140"/>
        <dbReference type="EC" id="3.1.3.2"/>
    </reaction>
</comment>
<dbReference type="FunFam" id="3.40.720.10:FF:000043">
    <property type="entry name" value="Acid phosphatase PHOa"/>
    <property type="match status" value="1"/>
</dbReference>
<dbReference type="EC" id="3.1.3.2" evidence="2"/>
<evidence type="ECO:0000256" key="1">
    <source>
        <dbReference type="ARBA" id="ARBA00000032"/>
    </source>
</evidence>
<name>A0A2T3APC1_AMORE</name>
<dbReference type="Proteomes" id="UP000241818">
    <property type="component" value="Unassembled WGS sequence"/>
</dbReference>
<protein>
    <recommendedName>
        <fullName evidence="2">acid phosphatase</fullName>
        <ecNumber evidence="2">3.1.3.2</ecNumber>
    </recommendedName>
</protein>
<dbReference type="GO" id="GO:0003993">
    <property type="term" value="F:acid phosphatase activity"/>
    <property type="evidence" value="ECO:0007669"/>
    <property type="project" value="UniProtKB-EC"/>
</dbReference>
<accession>A0A2T3APC1</accession>
<dbReference type="RefSeq" id="XP_024716480.1">
    <property type="nucleotide sequence ID" value="XM_024863135.1"/>
</dbReference>
<feature type="signal peptide" evidence="5">
    <location>
        <begin position="1"/>
        <end position="17"/>
    </location>
</feature>
<evidence type="ECO:0000256" key="4">
    <source>
        <dbReference type="SAM" id="MobiDB-lite"/>
    </source>
</evidence>
<reference evidence="6 7" key="1">
    <citation type="journal article" date="2018" name="New Phytol.">
        <title>Comparative genomics and transcriptomics depict ericoid mycorrhizal fungi as versatile saprotrophs and plant mutualists.</title>
        <authorList>
            <person name="Martino E."/>
            <person name="Morin E."/>
            <person name="Grelet G.A."/>
            <person name="Kuo A."/>
            <person name="Kohler A."/>
            <person name="Daghino S."/>
            <person name="Barry K.W."/>
            <person name="Cichocki N."/>
            <person name="Clum A."/>
            <person name="Dockter R.B."/>
            <person name="Hainaut M."/>
            <person name="Kuo R.C."/>
            <person name="LaButti K."/>
            <person name="Lindahl B.D."/>
            <person name="Lindquist E.A."/>
            <person name="Lipzen A."/>
            <person name="Khouja H.R."/>
            <person name="Magnuson J."/>
            <person name="Murat C."/>
            <person name="Ohm R.A."/>
            <person name="Singer S.W."/>
            <person name="Spatafora J.W."/>
            <person name="Wang M."/>
            <person name="Veneault-Fourrey C."/>
            <person name="Henrissat B."/>
            <person name="Grigoriev I.V."/>
            <person name="Martin F.M."/>
            <person name="Perotto S."/>
        </authorList>
    </citation>
    <scope>NUCLEOTIDE SEQUENCE [LARGE SCALE GENOMIC DNA]</scope>
    <source>
        <strain evidence="6 7">ATCC 22711</strain>
    </source>
</reference>
<dbReference type="Pfam" id="PF04185">
    <property type="entry name" value="Phosphoesterase"/>
    <property type="match status" value="1"/>
</dbReference>
<evidence type="ECO:0000313" key="6">
    <source>
        <dbReference type="EMBL" id="PSS06750.1"/>
    </source>
</evidence>